<protein>
    <submittedName>
        <fullName evidence="1">Uncharacterized protein</fullName>
    </submittedName>
</protein>
<name>A0A5D3GF63_9PSED</name>
<organism evidence="1 2">
    <name type="scientific">Pseudomonas synxantha</name>
    <dbReference type="NCBI Taxonomy" id="47883"/>
    <lineage>
        <taxon>Bacteria</taxon>
        <taxon>Pseudomonadati</taxon>
        <taxon>Pseudomonadota</taxon>
        <taxon>Gammaproteobacteria</taxon>
        <taxon>Pseudomonadales</taxon>
        <taxon>Pseudomonadaceae</taxon>
        <taxon>Pseudomonas</taxon>
    </lineage>
</organism>
<proteinExistence type="predicted"/>
<sequence>MDPISMAAGVMGAIPMVAGIADKGMDLANGAMGAGHKVLDMANKVLDMVGEGARIGGEQPKPQGQINFS</sequence>
<evidence type="ECO:0000313" key="1">
    <source>
        <dbReference type="EMBL" id="TYK59066.1"/>
    </source>
</evidence>
<comment type="caution">
    <text evidence="1">The sequence shown here is derived from an EMBL/GenBank/DDBJ whole genome shotgun (WGS) entry which is preliminary data.</text>
</comment>
<reference evidence="1 2" key="1">
    <citation type="submission" date="2019-08" db="EMBL/GenBank/DDBJ databases">
        <title>Subclass B2 metallo-beta lactamase from Pseudomonas synxantha.</title>
        <authorList>
            <person name="Poirel L."/>
            <person name="Palmieri M."/>
            <person name="Masseron A."/>
            <person name="Perreten V."/>
            <person name="Nordman P."/>
        </authorList>
    </citation>
    <scope>NUCLEOTIDE SEQUENCE [LARGE SCALE GENOMIC DNA]</scope>
    <source>
        <strain evidence="1 2">MCP106</strain>
    </source>
</reference>
<dbReference type="AlphaFoldDB" id="A0A5D3GF63"/>
<reference evidence="1 2" key="2">
    <citation type="submission" date="2019-08" db="EMBL/GenBank/DDBJ databases">
        <authorList>
            <person name="Brilhante M."/>
            <person name="Perreten V."/>
        </authorList>
    </citation>
    <scope>NUCLEOTIDE SEQUENCE [LARGE SCALE GENOMIC DNA]</scope>
    <source>
        <strain evidence="1 2">MCP106</strain>
    </source>
</reference>
<accession>A0A5D3GF63</accession>
<dbReference type="Proteomes" id="UP000324029">
    <property type="component" value="Unassembled WGS sequence"/>
</dbReference>
<gene>
    <name evidence="1" type="ORF">FXO26_05440</name>
</gene>
<evidence type="ECO:0000313" key="2">
    <source>
        <dbReference type="Proteomes" id="UP000324029"/>
    </source>
</evidence>
<dbReference type="EMBL" id="VSRO01000002">
    <property type="protein sequence ID" value="TYK59066.1"/>
    <property type="molecule type" value="Genomic_DNA"/>
</dbReference>
<dbReference type="RefSeq" id="WP_146097885.1">
    <property type="nucleotide sequence ID" value="NZ_VSRO01000002.1"/>
</dbReference>